<dbReference type="SUPFAM" id="SSF55073">
    <property type="entry name" value="Nucleotide cyclase"/>
    <property type="match status" value="1"/>
</dbReference>
<dbReference type="PANTHER" id="PTHR43102">
    <property type="entry name" value="SLR1143 PROTEIN"/>
    <property type="match status" value="1"/>
</dbReference>
<comment type="caution">
    <text evidence="2">The sequence shown here is derived from an EMBL/GenBank/DDBJ whole genome shotgun (WGS) entry which is preliminary data.</text>
</comment>
<feature type="domain" description="GGDEF" evidence="1">
    <location>
        <begin position="193"/>
        <end position="326"/>
    </location>
</feature>
<dbReference type="EMBL" id="JAPDNT010000003">
    <property type="protein sequence ID" value="MCW3474193.1"/>
    <property type="molecule type" value="Genomic_DNA"/>
</dbReference>
<dbReference type="PROSITE" id="PS50887">
    <property type="entry name" value="GGDEF"/>
    <property type="match status" value="1"/>
</dbReference>
<dbReference type="CDD" id="cd01949">
    <property type="entry name" value="GGDEF"/>
    <property type="match status" value="1"/>
</dbReference>
<dbReference type="NCBIfam" id="TIGR00254">
    <property type="entry name" value="GGDEF"/>
    <property type="match status" value="1"/>
</dbReference>
<name>A0AA41YLL2_9PROT</name>
<proteinExistence type="predicted"/>
<dbReference type="InterPro" id="IPR029016">
    <property type="entry name" value="GAF-like_dom_sf"/>
</dbReference>
<sequence>MDIADTHAEAGRLDALCRYDVLDTPPEESFDRITRLARTALQTPIALVSLVDRDRQWFKSRQGLSVPETPRDISFCAHAVQRDEPLIVRDALADPRFRDNPLVLGAPGVRFYMGVPLRTHDGHNIGTLCAIDQRPRKPSPGQVMVMQDLARLVMDELELRQLATTDSLTGAETRRSFMHHAQQALAQAQRYRRELSCIMLDVDHFKAVNDRHGHATGDLVLRVIVSACRSVLRSGDCLGRLGGEEFAILLPETPPEAALATAERLRGLIEATTIPTGPGPVMVTASFGVATMAPIDETADTLLAAADAALYEAKATGRNRVADAWGQQVPGNKRLQQ</sequence>
<dbReference type="SMART" id="SM00065">
    <property type="entry name" value="GAF"/>
    <property type="match status" value="1"/>
</dbReference>
<evidence type="ECO:0000313" key="2">
    <source>
        <dbReference type="EMBL" id="MCW3474193.1"/>
    </source>
</evidence>
<dbReference type="SUPFAM" id="SSF55781">
    <property type="entry name" value="GAF domain-like"/>
    <property type="match status" value="1"/>
</dbReference>
<dbReference type="SMART" id="SM00267">
    <property type="entry name" value="GGDEF"/>
    <property type="match status" value="1"/>
</dbReference>
<dbReference type="InterPro" id="IPR043128">
    <property type="entry name" value="Rev_trsase/Diguanyl_cyclase"/>
</dbReference>
<dbReference type="InterPro" id="IPR029787">
    <property type="entry name" value="Nucleotide_cyclase"/>
</dbReference>
<dbReference type="PANTHER" id="PTHR43102:SF2">
    <property type="entry name" value="GAF DOMAIN-CONTAINING PROTEIN"/>
    <property type="match status" value="1"/>
</dbReference>
<dbReference type="InterPro" id="IPR003018">
    <property type="entry name" value="GAF"/>
</dbReference>
<evidence type="ECO:0000313" key="3">
    <source>
        <dbReference type="Proteomes" id="UP001165679"/>
    </source>
</evidence>
<dbReference type="GO" id="GO:0003824">
    <property type="term" value="F:catalytic activity"/>
    <property type="evidence" value="ECO:0007669"/>
    <property type="project" value="UniProtKB-ARBA"/>
</dbReference>
<dbReference type="Pfam" id="PF01590">
    <property type="entry name" value="GAF"/>
    <property type="match status" value="1"/>
</dbReference>
<accession>A0AA41YLL2</accession>
<evidence type="ECO:0000259" key="1">
    <source>
        <dbReference type="PROSITE" id="PS50887"/>
    </source>
</evidence>
<organism evidence="2 3">
    <name type="scientific">Limobrevibacterium gyesilva</name>
    <dbReference type="NCBI Taxonomy" id="2991712"/>
    <lineage>
        <taxon>Bacteria</taxon>
        <taxon>Pseudomonadati</taxon>
        <taxon>Pseudomonadota</taxon>
        <taxon>Alphaproteobacteria</taxon>
        <taxon>Acetobacterales</taxon>
        <taxon>Acetobacteraceae</taxon>
        <taxon>Limobrevibacterium</taxon>
    </lineage>
</organism>
<dbReference type="FunFam" id="3.30.70.270:FF:000001">
    <property type="entry name" value="Diguanylate cyclase domain protein"/>
    <property type="match status" value="1"/>
</dbReference>
<dbReference type="RefSeq" id="WP_264712819.1">
    <property type="nucleotide sequence ID" value="NZ_JAPDNT010000003.1"/>
</dbReference>
<dbReference type="InterPro" id="IPR000160">
    <property type="entry name" value="GGDEF_dom"/>
</dbReference>
<dbReference type="Proteomes" id="UP001165679">
    <property type="component" value="Unassembled WGS sequence"/>
</dbReference>
<reference evidence="2" key="2">
    <citation type="submission" date="2022-10" db="EMBL/GenBank/DDBJ databases">
        <authorList>
            <person name="Trinh H.N."/>
        </authorList>
    </citation>
    <scope>NUCLEOTIDE SEQUENCE</scope>
    <source>
        <strain evidence="2">RN2-1</strain>
    </source>
</reference>
<dbReference type="AlphaFoldDB" id="A0AA41YLL2"/>
<keyword evidence="3" id="KW-1185">Reference proteome</keyword>
<gene>
    <name evidence="2" type="ORF">OL599_06335</name>
</gene>
<dbReference type="Gene3D" id="3.30.450.40">
    <property type="match status" value="1"/>
</dbReference>
<protein>
    <submittedName>
        <fullName evidence="2">Sensor domain-containing diguanylate cyclase</fullName>
    </submittedName>
</protein>
<reference evidence="2" key="1">
    <citation type="submission" date="2022-09" db="EMBL/GenBank/DDBJ databases">
        <title>Rhodovastum sp. nov. RN2-1 isolated from soil in Seongnam, South Korea.</title>
        <authorList>
            <person name="Le N.T."/>
        </authorList>
    </citation>
    <scope>NUCLEOTIDE SEQUENCE</scope>
    <source>
        <strain evidence="2">RN2-1</strain>
    </source>
</reference>
<dbReference type="Gene3D" id="3.30.70.270">
    <property type="match status" value="1"/>
</dbReference>
<dbReference type="Pfam" id="PF00990">
    <property type="entry name" value="GGDEF"/>
    <property type="match status" value="1"/>
</dbReference>